<dbReference type="GO" id="GO:0016787">
    <property type="term" value="F:hydrolase activity"/>
    <property type="evidence" value="ECO:0007669"/>
    <property type="project" value="InterPro"/>
</dbReference>
<accession>A0A6C0HKN6</accession>
<dbReference type="GO" id="GO:0005524">
    <property type="term" value="F:ATP binding"/>
    <property type="evidence" value="ECO:0007669"/>
    <property type="project" value="InterPro"/>
</dbReference>
<dbReference type="AlphaFoldDB" id="A0A6C0HKN6"/>
<evidence type="ECO:0000259" key="4">
    <source>
        <dbReference type="PROSITE" id="PS51194"/>
    </source>
</evidence>
<comment type="similarity">
    <text evidence="1">Belongs to the asfivirus helicase A859L family.</text>
</comment>
<dbReference type="Pfam" id="PF13156">
    <property type="entry name" value="Mrr_cat_2"/>
    <property type="match status" value="1"/>
</dbReference>
<dbReference type="InterPro" id="IPR018306">
    <property type="entry name" value="Phage_T5_Orf172_DNA-bd"/>
</dbReference>
<dbReference type="InterPro" id="IPR050742">
    <property type="entry name" value="Helicase_Restrict-Modif_Enz"/>
</dbReference>
<dbReference type="InterPro" id="IPR014001">
    <property type="entry name" value="Helicase_ATP-bd"/>
</dbReference>
<dbReference type="PANTHER" id="PTHR47396:SF1">
    <property type="entry name" value="ATP-DEPENDENT HELICASE IRC3-RELATED"/>
    <property type="match status" value="1"/>
</dbReference>
<evidence type="ECO:0000259" key="3">
    <source>
        <dbReference type="PROSITE" id="PS51192"/>
    </source>
</evidence>
<dbReference type="InterPro" id="IPR001650">
    <property type="entry name" value="Helicase_C-like"/>
</dbReference>
<dbReference type="InterPro" id="IPR006935">
    <property type="entry name" value="Helicase/UvrB_N"/>
</dbReference>
<feature type="domain" description="Helicase C-terminal" evidence="4">
    <location>
        <begin position="359"/>
        <end position="524"/>
    </location>
</feature>
<evidence type="ECO:0000256" key="1">
    <source>
        <dbReference type="ARBA" id="ARBA00007303"/>
    </source>
</evidence>
<dbReference type="Pfam" id="PF10544">
    <property type="entry name" value="T5orf172"/>
    <property type="match status" value="1"/>
</dbReference>
<evidence type="ECO:0000256" key="2">
    <source>
        <dbReference type="ARBA" id="ARBA00019253"/>
    </source>
</evidence>
<dbReference type="Pfam" id="PF00271">
    <property type="entry name" value="Helicase_C"/>
    <property type="match status" value="1"/>
</dbReference>
<dbReference type="Gene3D" id="3.40.50.300">
    <property type="entry name" value="P-loop containing nucleotide triphosphate hydrolases"/>
    <property type="match status" value="2"/>
</dbReference>
<dbReference type="GO" id="GO:0005829">
    <property type="term" value="C:cytosol"/>
    <property type="evidence" value="ECO:0007669"/>
    <property type="project" value="TreeGrafter"/>
</dbReference>
<dbReference type="InterPro" id="IPR039442">
    <property type="entry name" value="Mrr-like_dom"/>
</dbReference>
<sequence length="780" mass="91326">METLLEQGTNYEIYIRDIIKEKYSECWLWKDIPNQILLELEFIKDIKNNCDDIGCDILCKKDNGEYEYIQCKNYSTLGVDNTITICDLAGFYNFVAENNIKNPTVYYSGILSSQIQCRKKKIKYINLPYIKIGNEEIKPRDYQIEAYNILKNENRSILEMPCGTGKTLITYLISLNYKNIILLSPLISTTEQLITHYKNYYSKEKETINFSLINCQNIRDINNINISENKNIIGSTFNSCDIINKLLNKLEGNTFIIIDEYHNLSNINLTDVNNEIYKLLISNNKILFVSATPKQYGREINIFGTLKYKLDWKYAIENKYICDYNFYYPNNDKIIDYITNIKFDTSIIEKTILINKAFFLLESIKLLTIKKCIVYLKTIKEADLFENILKTINIYFELSLGIYNINYDTSRTKRNISLTKFRNNKSKISIMLNVHILDEGIDIPECDSVYLTHPNNNPVNIIQRISRANRILSNKSIAHILLWTKDELKLENIIKQIKTYIPVNFNNINSEFINKKTLTINNLKKYSTISSSFIDDFYALYNYNTNDDDFVINLEILAKWLKAEKKHLKETLTNSYIKNIDYKVTKKDINTGGRKSELILLTPDCMKRLCMSSRTKKAEEVRTYFIELEKHLDKYKNYIIDGLSVKLGNLETQIKPIYNPTKGVIYVLDSNADVADVYKLGKSKEFKNRLKVHQSSQSEKIKVKLIYETNDIDSVETCLKGVLKSSEYKKNKEFYQIKLDDLKKLIKGCDDLRLKAKYSTTRSRKDIEKNHFIYIEKNKN</sequence>
<dbReference type="PROSITE" id="PS51194">
    <property type="entry name" value="HELICASE_CTER"/>
    <property type="match status" value="1"/>
</dbReference>
<organism evidence="5">
    <name type="scientific">viral metagenome</name>
    <dbReference type="NCBI Taxonomy" id="1070528"/>
    <lineage>
        <taxon>unclassified sequences</taxon>
        <taxon>metagenomes</taxon>
        <taxon>organismal metagenomes</taxon>
    </lineage>
</organism>
<feature type="domain" description="Helicase ATP-binding" evidence="3">
    <location>
        <begin position="147"/>
        <end position="311"/>
    </location>
</feature>
<dbReference type="SMART" id="SM00490">
    <property type="entry name" value="HELICc"/>
    <property type="match status" value="1"/>
</dbReference>
<dbReference type="SMART" id="SM00487">
    <property type="entry name" value="DEXDc"/>
    <property type="match status" value="1"/>
</dbReference>
<dbReference type="PANTHER" id="PTHR47396">
    <property type="entry name" value="TYPE I RESTRICTION ENZYME ECOKI R PROTEIN"/>
    <property type="match status" value="1"/>
</dbReference>
<dbReference type="PROSITE" id="PS51192">
    <property type="entry name" value="HELICASE_ATP_BIND_1"/>
    <property type="match status" value="1"/>
</dbReference>
<dbReference type="EMBL" id="MN739979">
    <property type="protein sequence ID" value="QHT81238.1"/>
    <property type="molecule type" value="Genomic_DNA"/>
</dbReference>
<name>A0A6C0HKN6_9ZZZZ</name>
<dbReference type="SUPFAM" id="SSF52540">
    <property type="entry name" value="P-loop containing nucleoside triphosphate hydrolases"/>
    <property type="match status" value="1"/>
</dbReference>
<reference evidence="5" key="1">
    <citation type="journal article" date="2020" name="Nature">
        <title>Giant virus diversity and host interactions through global metagenomics.</title>
        <authorList>
            <person name="Schulz F."/>
            <person name="Roux S."/>
            <person name="Paez-Espino D."/>
            <person name="Jungbluth S."/>
            <person name="Walsh D.A."/>
            <person name="Denef V.J."/>
            <person name="McMahon K.D."/>
            <person name="Konstantinidis K.T."/>
            <person name="Eloe-Fadrosh E.A."/>
            <person name="Kyrpides N.C."/>
            <person name="Woyke T."/>
        </authorList>
    </citation>
    <scope>NUCLEOTIDE SEQUENCE</scope>
    <source>
        <strain evidence="5">GVMAG-M-3300023184-13</strain>
    </source>
</reference>
<dbReference type="Pfam" id="PF04851">
    <property type="entry name" value="ResIII"/>
    <property type="match status" value="1"/>
</dbReference>
<dbReference type="GO" id="GO:0003677">
    <property type="term" value="F:DNA binding"/>
    <property type="evidence" value="ECO:0007669"/>
    <property type="project" value="InterPro"/>
</dbReference>
<proteinExistence type="inferred from homology"/>
<dbReference type="InterPro" id="IPR027417">
    <property type="entry name" value="P-loop_NTPase"/>
</dbReference>
<protein>
    <recommendedName>
        <fullName evidence="2">Probable helicase A859L</fullName>
    </recommendedName>
</protein>
<evidence type="ECO:0000313" key="5">
    <source>
        <dbReference type="EMBL" id="QHT81238.1"/>
    </source>
</evidence>